<proteinExistence type="predicted"/>
<dbReference type="eggNOG" id="ENOG5033H2J">
    <property type="taxonomic scope" value="Bacteria"/>
</dbReference>
<gene>
    <name evidence="1" type="ordered locus">Caci_3837</name>
</gene>
<dbReference type="Proteomes" id="UP000000851">
    <property type="component" value="Chromosome"/>
</dbReference>
<dbReference type="InParanoid" id="C7QDE3"/>
<name>C7QDE3_CATAD</name>
<reference evidence="1 2" key="1">
    <citation type="journal article" date="2009" name="Stand. Genomic Sci.">
        <title>Complete genome sequence of Catenulispora acidiphila type strain (ID 139908).</title>
        <authorList>
            <person name="Copeland A."/>
            <person name="Lapidus A."/>
            <person name="Glavina Del Rio T."/>
            <person name="Nolan M."/>
            <person name="Lucas S."/>
            <person name="Chen F."/>
            <person name="Tice H."/>
            <person name="Cheng J.F."/>
            <person name="Bruce D."/>
            <person name="Goodwin L."/>
            <person name="Pitluck S."/>
            <person name="Mikhailova N."/>
            <person name="Pati A."/>
            <person name="Ivanova N."/>
            <person name="Mavromatis K."/>
            <person name="Chen A."/>
            <person name="Palaniappan K."/>
            <person name="Chain P."/>
            <person name="Land M."/>
            <person name="Hauser L."/>
            <person name="Chang Y.J."/>
            <person name="Jeffries C.D."/>
            <person name="Chertkov O."/>
            <person name="Brettin T."/>
            <person name="Detter J.C."/>
            <person name="Han C."/>
            <person name="Ali Z."/>
            <person name="Tindall B.J."/>
            <person name="Goker M."/>
            <person name="Bristow J."/>
            <person name="Eisen J.A."/>
            <person name="Markowitz V."/>
            <person name="Hugenholtz P."/>
            <person name="Kyrpides N.C."/>
            <person name="Klenk H.P."/>
        </authorList>
    </citation>
    <scope>NUCLEOTIDE SEQUENCE [LARGE SCALE GENOMIC DNA]</scope>
    <source>
        <strain evidence="2">DSM 44928 / JCM 14897 / NBRC 102108 / NRRL B-24433 / ID139908</strain>
    </source>
</reference>
<organism evidence="1 2">
    <name type="scientific">Catenulispora acidiphila (strain DSM 44928 / JCM 14897 / NBRC 102108 / NRRL B-24433 / ID139908)</name>
    <dbReference type="NCBI Taxonomy" id="479433"/>
    <lineage>
        <taxon>Bacteria</taxon>
        <taxon>Bacillati</taxon>
        <taxon>Actinomycetota</taxon>
        <taxon>Actinomycetes</taxon>
        <taxon>Catenulisporales</taxon>
        <taxon>Catenulisporaceae</taxon>
        <taxon>Catenulispora</taxon>
    </lineage>
</organism>
<sequence length="77" mass="8275">MPSVTKGAAVPSVLQPAIVCGRLAVSAGFRRGFYDALTARRDELFELADAVLCTDGAVKTLVELALAPEYQRRHGAW</sequence>
<evidence type="ECO:0000313" key="2">
    <source>
        <dbReference type="Proteomes" id="UP000000851"/>
    </source>
</evidence>
<protein>
    <submittedName>
        <fullName evidence="1">Uncharacterized protein</fullName>
    </submittedName>
</protein>
<dbReference type="HOGENOM" id="CLU_2631689_0_0_11"/>
<dbReference type="EMBL" id="CP001700">
    <property type="protein sequence ID" value="ACU72736.1"/>
    <property type="molecule type" value="Genomic_DNA"/>
</dbReference>
<keyword evidence="2" id="KW-1185">Reference proteome</keyword>
<accession>C7QDE3</accession>
<dbReference type="KEGG" id="cai:Caci_3837"/>
<evidence type="ECO:0000313" key="1">
    <source>
        <dbReference type="EMBL" id="ACU72736.1"/>
    </source>
</evidence>
<dbReference type="AlphaFoldDB" id="C7QDE3"/>